<dbReference type="EMBL" id="AXZG01000061">
    <property type="protein sequence ID" value="ERT64369.1"/>
    <property type="molecule type" value="Genomic_DNA"/>
</dbReference>
<reference evidence="1 2" key="1">
    <citation type="submission" date="2013-08" db="EMBL/GenBank/DDBJ databases">
        <authorList>
            <person name="Weinstock G."/>
            <person name="Sodergren E."/>
            <person name="Wylie T."/>
            <person name="Fulton L."/>
            <person name="Fulton R."/>
            <person name="Fronick C."/>
            <person name="O'Laughlin M."/>
            <person name="Godfrey J."/>
            <person name="Miner T."/>
            <person name="Herter B."/>
            <person name="Appelbaum E."/>
            <person name="Cordes M."/>
            <person name="Lek S."/>
            <person name="Wollam A."/>
            <person name="Pepin K.H."/>
            <person name="Palsikar V.B."/>
            <person name="Mitreva M."/>
            <person name="Wilson R.K."/>
        </authorList>
    </citation>
    <scope>NUCLEOTIDE SEQUENCE [LARGE SCALE GENOMIC DNA]</scope>
    <source>
        <strain evidence="1 2">F0184</strain>
    </source>
</reference>
<proteinExistence type="predicted"/>
<evidence type="ECO:0000313" key="2">
    <source>
        <dbReference type="Proteomes" id="UP000017174"/>
    </source>
</evidence>
<dbReference type="AlphaFoldDB" id="U7UZN3"/>
<evidence type="ECO:0000313" key="1">
    <source>
        <dbReference type="EMBL" id="ERT64369.1"/>
    </source>
</evidence>
<organism evidence="1 2">
    <name type="scientific">Rothia aeria F0184</name>
    <dbReference type="NCBI Taxonomy" id="888019"/>
    <lineage>
        <taxon>Bacteria</taxon>
        <taxon>Bacillati</taxon>
        <taxon>Actinomycetota</taxon>
        <taxon>Actinomycetes</taxon>
        <taxon>Micrococcales</taxon>
        <taxon>Micrococcaceae</taxon>
        <taxon>Rothia</taxon>
    </lineage>
</organism>
<protein>
    <submittedName>
        <fullName evidence="1">Uncharacterized protein</fullName>
    </submittedName>
</protein>
<name>U7UZN3_9MICC</name>
<accession>U7UZN3</accession>
<dbReference type="Proteomes" id="UP000017174">
    <property type="component" value="Unassembled WGS sequence"/>
</dbReference>
<gene>
    <name evidence="1" type="ORF">HMPREF0742_02305</name>
</gene>
<comment type="caution">
    <text evidence="1">The sequence shown here is derived from an EMBL/GenBank/DDBJ whole genome shotgun (WGS) entry which is preliminary data.</text>
</comment>
<sequence length="52" mass="6243">MSNKLICDLKDFLDLRNHNNKYMIIAEDFKYTSPNESYFIGKDIVKLRNFLL</sequence>
<dbReference type="HOGENOM" id="CLU_3084361_0_0_11"/>